<keyword evidence="2" id="KW-1185">Reference proteome</keyword>
<evidence type="ECO:0000313" key="1">
    <source>
        <dbReference type="EMBL" id="MQY11440.1"/>
    </source>
</evidence>
<dbReference type="Proteomes" id="UP000466345">
    <property type="component" value="Unassembled WGS sequence"/>
</dbReference>
<dbReference type="RefSeq" id="WP_153450694.1">
    <property type="nucleotide sequence ID" value="NZ_WEGJ01000003.1"/>
</dbReference>
<organism evidence="1 2">
    <name type="scientific">Streptomyces smaragdinus</name>
    <dbReference type="NCBI Taxonomy" id="2585196"/>
    <lineage>
        <taxon>Bacteria</taxon>
        <taxon>Bacillati</taxon>
        <taxon>Actinomycetota</taxon>
        <taxon>Actinomycetes</taxon>
        <taxon>Kitasatosporales</taxon>
        <taxon>Streptomycetaceae</taxon>
        <taxon>Streptomyces</taxon>
    </lineage>
</organism>
<dbReference type="InterPro" id="IPR005564">
    <property type="entry name" value="Major_capsid_GpE"/>
</dbReference>
<evidence type="ECO:0000313" key="2">
    <source>
        <dbReference type="Proteomes" id="UP000466345"/>
    </source>
</evidence>
<dbReference type="EMBL" id="WEGJ01000003">
    <property type="protein sequence ID" value="MQY11440.1"/>
    <property type="molecule type" value="Genomic_DNA"/>
</dbReference>
<evidence type="ECO:0008006" key="3">
    <source>
        <dbReference type="Google" id="ProtNLM"/>
    </source>
</evidence>
<reference evidence="1 2" key="1">
    <citation type="submission" date="2019-10" db="EMBL/GenBank/DDBJ databases">
        <title>Streptomyces smaragdinus sp. nov. and Streptomyces fabii sp. nov., isolated from the gut of fungus growing-termite Macrotermes natalensis.</title>
        <authorList>
            <person name="Schwitalla J."/>
            <person name="Benndorf R."/>
            <person name="Martin K."/>
            <person name="De Beer W."/>
            <person name="Kaster A.-K."/>
            <person name="Vollmers J."/>
            <person name="Poulsen M."/>
            <person name="Beemelmanns C."/>
        </authorList>
    </citation>
    <scope>NUCLEOTIDE SEQUENCE [LARGE SCALE GENOMIC DNA]</scope>
    <source>
        <strain evidence="1 2">RB5</strain>
    </source>
</reference>
<proteinExistence type="predicted"/>
<protein>
    <recommendedName>
        <fullName evidence="3">Major capsid protein E</fullName>
    </recommendedName>
</protein>
<accession>A0A7K0CD93</accession>
<comment type="caution">
    <text evidence="1">The sequence shown here is derived from an EMBL/GenBank/DDBJ whole genome shotgun (WGS) entry which is preliminary data.</text>
</comment>
<sequence>MTIQDLIADVTARDLTAFARAIPTPADFLLTGGVTAVFPTLELGDVKWRVRDNGRYVNTAKFRAYDASVPFATREAWQNSREGMLPPLGQKLRVGEQEQILLEAAHGADQDRLIELLYDDVERHVEAIRARLELAAGDVLIDGKFTLTNENGLTIEVDWGVPAGNMPTAPVLWSDPTSDPVRDELAWLQYLEDKGVPAPEFVLTSKRAFSYLAANNAYRAAYYGSVSPSSTPTASLNPQQINVVRGNYDLPPIQFYKAQVRVDGASVKVLPDDRWILVPPDRTRWAQTQYGTTAESLVLTRGSNPEISREDAPGIIITRGVQDDPPQIWTKGAAVAMPVMHTPDAHLVAKVL</sequence>
<dbReference type="Gene3D" id="3.90.1690.10">
    <property type="entry name" value="phage-related protein like domain"/>
    <property type="match status" value="1"/>
</dbReference>
<name>A0A7K0CD93_9ACTN</name>
<gene>
    <name evidence="1" type="ORF">SRB5_15580</name>
</gene>
<dbReference type="OrthoDB" id="3196427at2"/>
<dbReference type="Pfam" id="PF03864">
    <property type="entry name" value="Phage_cap_E"/>
    <property type="match status" value="1"/>
</dbReference>
<dbReference type="AlphaFoldDB" id="A0A7K0CD93"/>
<dbReference type="InterPro" id="IPR053738">
    <property type="entry name" value="Lambda_capsid_assembly"/>
</dbReference>